<protein>
    <submittedName>
        <fullName evidence="1">Uncharacterized protein</fullName>
    </submittedName>
</protein>
<comment type="caution">
    <text evidence="1">The sequence shown here is derived from an EMBL/GenBank/DDBJ whole genome shotgun (WGS) entry which is preliminary data.</text>
</comment>
<organism evidence="1 2">
    <name type="scientific">Cedecea davisae DSM 4568</name>
    <dbReference type="NCBI Taxonomy" id="566551"/>
    <lineage>
        <taxon>Bacteria</taxon>
        <taxon>Pseudomonadati</taxon>
        <taxon>Pseudomonadota</taxon>
        <taxon>Gammaproteobacteria</taxon>
        <taxon>Enterobacterales</taxon>
        <taxon>Enterobacteriaceae</taxon>
        <taxon>Cedecea</taxon>
    </lineage>
</organism>
<accession>S3JRI8</accession>
<evidence type="ECO:0000313" key="2">
    <source>
        <dbReference type="Proteomes" id="UP000014585"/>
    </source>
</evidence>
<dbReference type="AlphaFoldDB" id="S3JRI8"/>
<dbReference type="HOGENOM" id="CLU_3286849_0_0_6"/>
<dbReference type="Proteomes" id="UP000014585">
    <property type="component" value="Unassembled WGS sequence"/>
</dbReference>
<proteinExistence type="predicted"/>
<dbReference type="EMBL" id="ATDT01000026">
    <property type="protein sequence ID" value="EPF15819.1"/>
    <property type="molecule type" value="Genomic_DNA"/>
</dbReference>
<name>S3JRI8_9ENTR</name>
<reference evidence="1 2" key="1">
    <citation type="submission" date="2013-04" db="EMBL/GenBank/DDBJ databases">
        <authorList>
            <person name="Weinstock G."/>
            <person name="Sodergren E."/>
            <person name="Lobos E.A."/>
            <person name="Fulton L."/>
            <person name="Fulton R."/>
            <person name="Courtney L."/>
            <person name="Fronick C."/>
            <person name="O'Laughlin M."/>
            <person name="Godfrey J."/>
            <person name="Wilson R.M."/>
            <person name="Miner T."/>
            <person name="Farmer C."/>
            <person name="Delehaunty K."/>
            <person name="Cordes M."/>
            <person name="Minx P."/>
            <person name="Tomlinson C."/>
            <person name="Chen J."/>
            <person name="Wollam A."/>
            <person name="Pepin K.H."/>
            <person name="Palsikar V.B."/>
            <person name="Zhang X."/>
            <person name="Suruliraj S."/>
            <person name="Perna N.T."/>
            <person name="Plunkett G."/>
            <person name="Warren W."/>
            <person name="Mitreva M."/>
            <person name="Mardis E.R."/>
            <person name="Wilson R.K."/>
        </authorList>
    </citation>
    <scope>NUCLEOTIDE SEQUENCE [LARGE SCALE GENOMIC DNA]</scope>
    <source>
        <strain evidence="1 2">DSM 4568</strain>
    </source>
</reference>
<evidence type="ECO:0000313" key="1">
    <source>
        <dbReference type="EMBL" id="EPF15819.1"/>
    </source>
</evidence>
<sequence>MSDDIAFFTYAGEQKNAPQAAVCMRRGTLLRQVMRGAVVP</sequence>
<gene>
    <name evidence="1" type="ORF">HMPREF0201_02994</name>
</gene>